<evidence type="ECO:0000256" key="2">
    <source>
        <dbReference type="ARBA" id="ARBA00022448"/>
    </source>
</evidence>
<evidence type="ECO:0000256" key="6">
    <source>
        <dbReference type="ARBA" id="ARBA00023136"/>
    </source>
</evidence>
<evidence type="ECO:0000256" key="4">
    <source>
        <dbReference type="ARBA" id="ARBA00022692"/>
    </source>
</evidence>
<dbReference type="PANTHER" id="PTHR30509">
    <property type="entry name" value="P-HYDROXYBENZOIC ACID EFFLUX PUMP SUBUNIT-RELATED"/>
    <property type="match status" value="1"/>
</dbReference>
<feature type="transmembrane region" description="Helical" evidence="7">
    <location>
        <begin position="443"/>
        <end position="461"/>
    </location>
</feature>
<keyword evidence="9" id="KW-1185">Reference proteome</keyword>
<sequence>MPQPSWRDVVFSIKTFGAAMLALWIAFRLDLTQPSWAMLTVFVVSQPIAGMVAAKSVFRVAGTVVGALMALLLVGLFAQSPPLFLISLAFWIGACTFTSVLLRDAPAAYGAMLSGYSAAIIGIPAALAPDTAFDYAIGRCIEITLGIGCATLVSQLVFPRSAGEALKTSVDATLFASARWVRDMMRGEIDPDRFLADQRRLIADAVSLNALRIFSMFDTPSVRAAGDVARHLQGRILALLVLLVSIHDRMVLLQTAAPGKAEILRPLLDDAARVFDRDDVLERDTALEDTIRDLESRIGDNVPSLDDMIRDPENIVVRNIMLRLRDALETWRRILVLHEGLFSDQPIRIEEAAPSTTRYRDVTLALVAGAISVTAVLTTSAFWIASGWSNGSSAVIFSGVICSILASLDDPASAAGNFLRMTLLSAIAAAIYLLAIFPTVDDFTSLVMVLLPFYLPFGILLAQPSIGTKVTPLGLNLVAFLGLTNTTTQADFASFLNSTLALLSGISVGILMFRLLRPLGVDWTIRRIRRGILRDLQVLASGEGSFDRAHFASRMFDRINALFSRVDIIQPNQQRLMRGALTALRVGFNLLTLRRIQSSLHPAAARALDAGLIDLSHHFRNLKNERQNGQAPDLRHIVPILIAHRSSRTAEALTALIAISSAMDRHQDFFGVSQPYALHAILAAPEPL</sequence>
<feature type="transmembrane region" description="Helical" evidence="7">
    <location>
        <begin position="109"/>
        <end position="129"/>
    </location>
</feature>
<dbReference type="RefSeq" id="WP_224314864.1">
    <property type="nucleotide sequence ID" value="NZ_JAIRBM010000015.1"/>
</dbReference>
<evidence type="ECO:0000256" key="7">
    <source>
        <dbReference type="SAM" id="Phobius"/>
    </source>
</evidence>
<dbReference type="Pfam" id="PF04632">
    <property type="entry name" value="FUSC"/>
    <property type="match status" value="1"/>
</dbReference>
<name>A0ABS7VRF3_9HYPH</name>
<proteinExistence type="predicted"/>
<evidence type="ECO:0000313" key="8">
    <source>
        <dbReference type="EMBL" id="MBZ6078110.1"/>
    </source>
</evidence>
<accession>A0ABS7VRF3</accession>
<comment type="caution">
    <text evidence="8">The sequence shown here is derived from an EMBL/GenBank/DDBJ whole genome shotgun (WGS) entry which is preliminary data.</text>
</comment>
<feature type="transmembrane region" description="Helical" evidence="7">
    <location>
        <begin position="364"/>
        <end position="385"/>
    </location>
</feature>
<feature type="transmembrane region" description="Helical" evidence="7">
    <location>
        <begin position="496"/>
        <end position="516"/>
    </location>
</feature>
<evidence type="ECO:0000256" key="5">
    <source>
        <dbReference type="ARBA" id="ARBA00022989"/>
    </source>
</evidence>
<evidence type="ECO:0000313" key="9">
    <source>
        <dbReference type="Proteomes" id="UP000704176"/>
    </source>
</evidence>
<feature type="transmembrane region" description="Helical" evidence="7">
    <location>
        <begin position="9"/>
        <end position="29"/>
    </location>
</feature>
<comment type="subcellular location">
    <subcellularLocation>
        <location evidence="1">Cell membrane</location>
        <topology evidence="1">Multi-pass membrane protein</topology>
    </subcellularLocation>
</comment>
<feature type="transmembrane region" description="Helical" evidence="7">
    <location>
        <begin position="417"/>
        <end position="437"/>
    </location>
</feature>
<keyword evidence="4 7" id="KW-0812">Transmembrane</keyword>
<keyword evidence="6 7" id="KW-0472">Membrane</keyword>
<keyword evidence="2" id="KW-0813">Transport</keyword>
<feature type="transmembrane region" description="Helical" evidence="7">
    <location>
        <begin position="35"/>
        <end position="53"/>
    </location>
</feature>
<reference evidence="8 9" key="1">
    <citation type="submission" date="2021-09" db="EMBL/GenBank/DDBJ databases">
        <title>The complete genome sequence of a new microorganism.</title>
        <authorList>
            <person name="Zi Z."/>
        </authorList>
    </citation>
    <scope>NUCLEOTIDE SEQUENCE [LARGE SCALE GENOMIC DNA]</scope>
    <source>
        <strain evidence="8 9">WGZ8</strain>
    </source>
</reference>
<evidence type="ECO:0000256" key="3">
    <source>
        <dbReference type="ARBA" id="ARBA00022475"/>
    </source>
</evidence>
<dbReference type="PANTHER" id="PTHR30509:SF9">
    <property type="entry name" value="MULTIDRUG RESISTANCE PROTEIN MDTO"/>
    <property type="match status" value="1"/>
</dbReference>
<protein>
    <submittedName>
        <fullName evidence="8">FUSC family protein</fullName>
    </submittedName>
</protein>
<keyword evidence="3" id="KW-1003">Cell membrane</keyword>
<dbReference type="Proteomes" id="UP000704176">
    <property type="component" value="Unassembled WGS sequence"/>
</dbReference>
<organism evidence="8 9">
    <name type="scientific">Microvirga puerhi</name>
    <dbReference type="NCBI Taxonomy" id="2876078"/>
    <lineage>
        <taxon>Bacteria</taxon>
        <taxon>Pseudomonadati</taxon>
        <taxon>Pseudomonadota</taxon>
        <taxon>Alphaproteobacteria</taxon>
        <taxon>Hyphomicrobiales</taxon>
        <taxon>Methylobacteriaceae</taxon>
        <taxon>Microvirga</taxon>
    </lineage>
</organism>
<dbReference type="InterPro" id="IPR006726">
    <property type="entry name" value="PHBA_efflux_AaeB/fusaric-R"/>
</dbReference>
<evidence type="ECO:0000256" key="1">
    <source>
        <dbReference type="ARBA" id="ARBA00004651"/>
    </source>
</evidence>
<dbReference type="EMBL" id="JAIRBM010000015">
    <property type="protein sequence ID" value="MBZ6078110.1"/>
    <property type="molecule type" value="Genomic_DNA"/>
</dbReference>
<gene>
    <name evidence="8" type="ORF">K9B37_17750</name>
</gene>
<keyword evidence="5 7" id="KW-1133">Transmembrane helix</keyword>